<dbReference type="GO" id="GO:0003677">
    <property type="term" value="F:DNA binding"/>
    <property type="evidence" value="ECO:0007669"/>
    <property type="project" value="UniProtKB-UniRule"/>
</dbReference>
<dbReference type="InterPro" id="IPR044068">
    <property type="entry name" value="CB"/>
</dbReference>
<dbReference type="Proteomes" id="UP000000644">
    <property type="component" value="Chromosome"/>
</dbReference>
<dbReference type="HOGENOM" id="CLU_782687_0_0_4"/>
<organism evidence="8 9">
    <name type="scientific">Polaromonas naphthalenivorans (strain CJ2)</name>
    <dbReference type="NCBI Taxonomy" id="365044"/>
    <lineage>
        <taxon>Bacteria</taxon>
        <taxon>Pseudomonadati</taxon>
        <taxon>Pseudomonadota</taxon>
        <taxon>Betaproteobacteria</taxon>
        <taxon>Burkholderiales</taxon>
        <taxon>Comamonadaceae</taxon>
        <taxon>Polaromonas</taxon>
    </lineage>
</organism>
<feature type="domain" description="Core-binding (CB)" evidence="7">
    <location>
        <begin position="14"/>
        <end position="109"/>
    </location>
</feature>
<dbReference type="Gene3D" id="1.10.150.130">
    <property type="match status" value="1"/>
</dbReference>
<dbReference type="eggNOG" id="COG4974">
    <property type="taxonomic scope" value="Bacteria"/>
</dbReference>
<dbReference type="GO" id="GO:0015074">
    <property type="term" value="P:DNA integration"/>
    <property type="evidence" value="ECO:0007669"/>
    <property type="project" value="UniProtKB-KW"/>
</dbReference>
<evidence type="ECO:0000256" key="2">
    <source>
        <dbReference type="ARBA" id="ARBA00022908"/>
    </source>
</evidence>
<dbReference type="Gene3D" id="1.10.443.10">
    <property type="entry name" value="Intergrase catalytic core"/>
    <property type="match status" value="1"/>
</dbReference>
<evidence type="ECO:0000313" key="8">
    <source>
        <dbReference type="EMBL" id="ABM38539.1"/>
    </source>
</evidence>
<dbReference type="GO" id="GO:0006310">
    <property type="term" value="P:DNA recombination"/>
    <property type="evidence" value="ECO:0007669"/>
    <property type="project" value="UniProtKB-KW"/>
</dbReference>
<dbReference type="InterPro" id="IPR050090">
    <property type="entry name" value="Tyrosine_recombinase_XerCD"/>
</dbReference>
<dbReference type="InterPro" id="IPR002104">
    <property type="entry name" value="Integrase_catalytic"/>
</dbReference>
<dbReference type="PANTHER" id="PTHR30349">
    <property type="entry name" value="PHAGE INTEGRASE-RELATED"/>
    <property type="match status" value="1"/>
</dbReference>
<evidence type="ECO:0000256" key="4">
    <source>
        <dbReference type="ARBA" id="ARBA00023172"/>
    </source>
</evidence>
<dbReference type="PROSITE" id="PS51900">
    <property type="entry name" value="CB"/>
    <property type="match status" value="1"/>
</dbReference>
<dbReference type="InterPro" id="IPR011010">
    <property type="entry name" value="DNA_brk_join_enz"/>
</dbReference>
<evidence type="ECO:0000259" key="7">
    <source>
        <dbReference type="PROSITE" id="PS51900"/>
    </source>
</evidence>
<reference evidence="9" key="1">
    <citation type="journal article" date="2009" name="Environ. Microbiol.">
        <title>The genome of Polaromonas naphthalenivorans strain CJ2, isolated from coal tar-contaminated sediment, reveals physiological and metabolic versatility and evolution through extensive horizontal gene transfer.</title>
        <authorList>
            <person name="Yagi J.M."/>
            <person name="Sims D."/>
            <person name="Brettin T."/>
            <person name="Bruce D."/>
            <person name="Madsen E.L."/>
        </authorList>
    </citation>
    <scope>NUCLEOTIDE SEQUENCE [LARGE SCALE GENOMIC DNA]</scope>
    <source>
        <strain evidence="9">CJ2</strain>
    </source>
</reference>
<dbReference type="KEGG" id="pna:Pnap_3241"/>
<name>A1VSB1_POLNA</name>
<protein>
    <recommendedName>
        <fullName evidence="10">Phage integrase family protein</fullName>
    </recommendedName>
</protein>
<keyword evidence="9" id="KW-1185">Reference proteome</keyword>
<dbReference type="AlphaFoldDB" id="A1VSB1"/>
<proteinExistence type="inferred from homology"/>
<dbReference type="PANTHER" id="PTHR30349:SF41">
    <property type="entry name" value="INTEGRASE_RECOMBINASE PROTEIN MJ0367-RELATED"/>
    <property type="match status" value="1"/>
</dbReference>
<gene>
    <name evidence="8" type="ordered locus">Pnap_3241</name>
</gene>
<evidence type="ECO:0000313" key="9">
    <source>
        <dbReference type="Proteomes" id="UP000000644"/>
    </source>
</evidence>
<dbReference type="InterPro" id="IPR013762">
    <property type="entry name" value="Integrase-like_cat_sf"/>
</dbReference>
<dbReference type="SUPFAM" id="SSF56349">
    <property type="entry name" value="DNA breaking-rejoining enzymes"/>
    <property type="match status" value="1"/>
</dbReference>
<comment type="similarity">
    <text evidence="1">Belongs to the 'phage' integrase family.</text>
</comment>
<accession>A1VSB1</accession>
<evidence type="ECO:0008006" key="10">
    <source>
        <dbReference type="Google" id="ProtNLM"/>
    </source>
</evidence>
<evidence type="ECO:0000256" key="3">
    <source>
        <dbReference type="ARBA" id="ARBA00023125"/>
    </source>
</evidence>
<evidence type="ECO:0000256" key="5">
    <source>
        <dbReference type="PROSITE-ProRule" id="PRU01248"/>
    </source>
</evidence>
<dbReference type="EMBL" id="CP000529">
    <property type="protein sequence ID" value="ABM38539.1"/>
    <property type="molecule type" value="Genomic_DNA"/>
</dbReference>
<sequence>MDWSESMSTLPLPSTAEGVFKAWALERAAQRRGGLSPRSLASYHSLWAGWTEYLLAHGPLAWNQAKSPDVRAYLEALSPRGQARGMLHVSTVTQRRYYRVLKKIYAFAQAQQWVEDNPVDAGASVSPTEQMDSLVFHAIDWDALLQAVPPPIDPPPPDQPWLEVRDQAILRLMMQSALTVAELAGLDIGDVRHPRLASSHGVGELWPAGETEAGLTDAAVMLDLSGARKAQDRRITLPAEASAAVLAWLTVRATLPLPQDAGTPLFVSRKKAGRLTPRALFHLANRHVSSTLGPRYPDTVLAHAGPMTLRNSCIVRWLDAGVPEDEILARAGLREAQALLRLRKHVHASDAPDCAGQQP</sequence>
<keyword evidence="2" id="KW-0229">DNA integration</keyword>
<dbReference type="InterPro" id="IPR010998">
    <property type="entry name" value="Integrase_recombinase_N"/>
</dbReference>
<dbReference type="PROSITE" id="PS51898">
    <property type="entry name" value="TYR_RECOMBINASE"/>
    <property type="match status" value="1"/>
</dbReference>
<dbReference type="STRING" id="365044.Pnap_3241"/>
<evidence type="ECO:0000256" key="1">
    <source>
        <dbReference type="ARBA" id="ARBA00008857"/>
    </source>
</evidence>
<keyword evidence="4" id="KW-0233">DNA recombination</keyword>
<evidence type="ECO:0000259" key="6">
    <source>
        <dbReference type="PROSITE" id="PS51898"/>
    </source>
</evidence>
<keyword evidence="3 5" id="KW-0238">DNA-binding</keyword>
<feature type="domain" description="Tyr recombinase" evidence="6">
    <location>
        <begin position="129"/>
        <end position="359"/>
    </location>
</feature>